<name>A0AA48KVM3_9FIRM</name>
<protein>
    <submittedName>
        <fullName evidence="2">Uncharacterized protein</fullName>
    </submittedName>
</protein>
<sequence length="180" mass="20604">MKNKFIKPLMNSFNSRERERSLRGFFMKKESNGIGENKNSKKISKNNKIISSILAVAMCCQSLVGAVGPSLNADNRDTLLKSDLCVFCEDERDKKPASANNNACVNSDVYVSNNAHNKEKPTIISRISRFFKALLFVYFTVYFMMFVVFYIFDILENKGGTSEIKTQKRFLELEYISEET</sequence>
<reference evidence="2" key="1">
    <citation type="journal article" date="2023" name="ISME J.">
        <title>Emergence of putative energy parasites within Clostridia revealed by genome analysis of a novel endosymbiotic clade.</title>
        <authorList>
            <person name="Takahashi K."/>
            <person name="Kuwahara H."/>
            <person name="Horikawa Y."/>
            <person name="Izawa K."/>
            <person name="Kato D."/>
            <person name="Inagaki T."/>
            <person name="Yuki M."/>
            <person name="Ohkuma M."/>
            <person name="Hongoh Y."/>
        </authorList>
    </citation>
    <scope>NUCLEOTIDE SEQUENCE</scope>
    <source>
        <strain evidence="2">CfP3-15</strain>
    </source>
</reference>
<proteinExistence type="predicted"/>
<organism evidence="2">
    <name type="scientific">Candidatus Improbicoccus pseudotrichonymphae</name>
    <dbReference type="NCBI Taxonomy" id="3033792"/>
    <lineage>
        <taxon>Bacteria</taxon>
        <taxon>Bacillati</taxon>
        <taxon>Bacillota</taxon>
        <taxon>Clostridia</taxon>
        <taxon>Candidatus Improbicoccus</taxon>
    </lineage>
</organism>
<evidence type="ECO:0000256" key="1">
    <source>
        <dbReference type="SAM" id="Phobius"/>
    </source>
</evidence>
<evidence type="ECO:0000313" key="2">
    <source>
        <dbReference type="EMBL" id="BED92081.1"/>
    </source>
</evidence>
<keyword evidence="1" id="KW-0812">Transmembrane</keyword>
<accession>A0AA48KVM3</accession>
<gene>
    <name evidence="2" type="ORF">CfP315_0663</name>
</gene>
<dbReference type="EMBL" id="AP027924">
    <property type="protein sequence ID" value="BED92081.1"/>
    <property type="molecule type" value="Genomic_DNA"/>
</dbReference>
<dbReference type="Proteomes" id="UP001337580">
    <property type="component" value="Chromosome"/>
</dbReference>
<keyword evidence="1" id="KW-0472">Membrane</keyword>
<dbReference type="KEGG" id="ips:CfP315_0663"/>
<keyword evidence="1" id="KW-1133">Transmembrane helix</keyword>
<feature type="transmembrane region" description="Helical" evidence="1">
    <location>
        <begin position="130"/>
        <end position="152"/>
    </location>
</feature>
<dbReference type="AlphaFoldDB" id="A0AA48KVM3"/>